<dbReference type="AlphaFoldDB" id="X1QBG0"/>
<gene>
    <name evidence="1" type="ORF">S12H4_02192</name>
</gene>
<name>X1QBG0_9ZZZZ</name>
<reference evidence="1" key="1">
    <citation type="journal article" date="2014" name="Front. Microbiol.">
        <title>High frequency of phylogenetically diverse reductive dehalogenase-homologous genes in deep subseafloor sedimentary metagenomes.</title>
        <authorList>
            <person name="Kawai M."/>
            <person name="Futagami T."/>
            <person name="Toyoda A."/>
            <person name="Takaki Y."/>
            <person name="Nishi S."/>
            <person name="Hori S."/>
            <person name="Arai W."/>
            <person name="Tsubouchi T."/>
            <person name="Morono Y."/>
            <person name="Uchiyama I."/>
            <person name="Ito T."/>
            <person name="Fujiyama A."/>
            <person name="Inagaki F."/>
            <person name="Takami H."/>
        </authorList>
    </citation>
    <scope>NUCLEOTIDE SEQUENCE</scope>
    <source>
        <strain evidence="1">Expedition CK06-06</strain>
    </source>
</reference>
<accession>X1QBG0</accession>
<protein>
    <submittedName>
        <fullName evidence="1">Uncharacterized protein</fullName>
    </submittedName>
</protein>
<comment type="caution">
    <text evidence="1">The sequence shown here is derived from an EMBL/GenBank/DDBJ whole genome shotgun (WGS) entry which is preliminary data.</text>
</comment>
<organism evidence="1">
    <name type="scientific">marine sediment metagenome</name>
    <dbReference type="NCBI Taxonomy" id="412755"/>
    <lineage>
        <taxon>unclassified sequences</taxon>
        <taxon>metagenomes</taxon>
        <taxon>ecological metagenomes</taxon>
    </lineage>
</organism>
<proteinExistence type="predicted"/>
<dbReference type="EMBL" id="BARW01000514">
    <property type="protein sequence ID" value="GAI65548.1"/>
    <property type="molecule type" value="Genomic_DNA"/>
</dbReference>
<evidence type="ECO:0000313" key="1">
    <source>
        <dbReference type="EMBL" id="GAI65548.1"/>
    </source>
</evidence>
<sequence length="48" mass="5562">MDRPYNEANCRTIHYYGSASFTDGAFFLYGYKEGECLTADVITEELWL</sequence>